<dbReference type="Pfam" id="PF12937">
    <property type="entry name" value="F-box-like"/>
    <property type="match status" value="1"/>
</dbReference>
<sequence length="605" mass="68094">MFYYICLRRRSRSGTRGEALTSRRAVESGQRAVLPVSVEVEQYAKEVLDFSSHYGSENSMSYTMWNLAGVPNVYPSSGDFTQTAVFRAYGTWWEQCASAPPPFRRTPKGFHSQDYIELAFEEPVYPTAVEVLETYYPGAIVQILACSHNPFSQSPPTDVRWEVLWSGEPTKVLTPQARQFSPNIKHISFPTNLLRLEVNSSLLDYYTELDAVILRGVKERPMLALYKMPVIDINDLSDSEEELSDVGGPFRQGSDGKHQRTGNGYFDKLPYELIQLILSHLTLPDLCRLAQSCKLLHQHCCDPLQYTQLSLQPYWARLSDASLGHLQSRAPLLQRLNLSWTGNRGALTLTGFSSFLKACGPSLVCLELSCCHFLTEACLEVVSQTCPGLQELNLSSCDRLNPQAFTHISKLARLRRLVLYRTKIEVGTVNTSCIEHRNFNCYLSLLKIEDYDVVASMLAARCRSLCSLDLWRCRNLTDRGLAELVSGCKMLEELDLGWCPTLQSSTGCFQHLARNLPRLRKLFLTANRTVRDSDIEELASSCPSLQHLDILGTRLVSGASLKKLLQSCPKLVLLDVSFCSQIDMRVVQELSGLFPNVALKKSFTQ</sequence>
<dbReference type="Gene3D" id="3.80.10.10">
    <property type="entry name" value="Ribonuclease Inhibitor"/>
    <property type="match status" value="2"/>
</dbReference>
<evidence type="ECO:0000313" key="4">
    <source>
        <dbReference type="Ensembl" id="ENSSORP00005015446.1"/>
    </source>
</evidence>
<gene>
    <name evidence="4" type="primary">LOC115436208</name>
</gene>
<dbReference type="InterPro" id="IPR032675">
    <property type="entry name" value="LRR_dom_sf"/>
</dbReference>
<dbReference type="InterPro" id="IPR001810">
    <property type="entry name" value="F-box_dom"/>
</dbReference>
<reference evidence="4" key="3">
    <citation type="submission" date="2025-09" db="UniProtKB">
        <authorList>
            <consortium name="Ensembl"/>
        </authorList>
    </citation>
    <scope>IDENTIFICATION</scope>
</reference>
<name>A0A672ZDM1_9TELE</name>
<feature type="domain" description="F-box" evidence="3">
    <location>
        <begin position="263"/>
        <end position="318"/>
    </location>
</feature>
<dbReference type="PANTHER" id="PTHR13318">
    <property type="entry name" value="PARTNER OF PAIRED, ISOFORM B-RELATED"/>
    <property type="match status" value="1"/>
</dbReference>
<dbReference type="SUPFAM" id="SSF81383">
    <property type="entry name" value="F-box domain"/>
    <property type="match status" value="1"/>
</dbReference>
<keyword evidence="2" id="KW-0833">Ubl conjugation pathway</keyword>
<dbReference type="GO" id="GO:0031146">
    <property type="term" value="P:SCF-dependent proteasomal ubiquitin-dependent protein catabolic process"/>
    <property type="evidence" value="ECO:0007669"/>
    <property type="project" value="TreeGrafter"/>
</dbReference>
<dbReference type="SMART" id="SM00367">
    <property type="entry name" value="LRR_CC"/>
    <property type="match status" value="7"/>
</dbReference>
<evidence type="ECO:0000256" key="2">
    <source>
        <dbReference type="ARBA" id="ARBA00022786"/>
    </source>
</evidence>
<reference evidence="4" key="2">
    <citation type="submission" date="2025-08" db="UniProtKB">
        <authorList>
            <consortium name="Ensembl"/>
        </authorList>
    </citation>
    <scope>IDENTIFICATION</scope>
</reference>
<accession>A0A672ZDM1</accession>
<dbReference type="SUPFAM" id="SSF52047">
    <property type="entry name" value="RNI-like"/>
    <property type="match status" value="1"/>
</dbReference>
<dbReference type="FunFam" id="3.80.10.10:FF:000628">
    <property type="entry name" value="F-box and leucine-rich repeat protein 4"/>
    <property type="match status" value="1"/>
</dbReference>
<organism evidence="4 5">
    <name type="scientific">Sphaeramia orbicularis</name>
    <name type="common">orbiculate cardinalfish</name>
    <dbReference type="NCBI Taxonomy" id="375764"/>
    <lineage>
        <taxon>Eukaryota</taxon>
        <taxon>Metazoa</taxon>
        <taxon>Chordata</taxon>
        <taxon>Craniata</taxon>
        <taxon>Vertebrata</taxon>
        <taxon>Euteleostomi</taxon>
        <taxon>Actinopterygii</taxon>
        <taxon>Neopterygii</taxon>
        <taxon>Teleostei</taxon>
        <taxon>Neoteleostei</taxon>
        <taxon>Acanthomorphata</taxon>
        <taxon>Gobiaria</taxon>
        <taxon>Kurtiformes</taxon>
        <taxon>Apogonoidei</taxon>
        <taxon>Apogonidae</taxon>
        <taxon>Apogoninae</taxon>
        <taxon>Sphaeramia</taxon>
    </lineage>
</organism>
<dbReference type="Proteomes" id="UP000472271">
    <property type="component" value="Chromosome 16"/>
</dbReference>
<dbReference type="PROSITE" id="PS50181">
    <property type="entry name" value="FBOX"/>
    <property type="match status" value="1"/>
</dbReference>
<keyword evidence="1" id="KW-0433">Leucine-rich repeat</keyword>
<evidence type="ECO:0000256" key="1">
    <source>
        <dbReference type="ARBA" id="ARBA00022614"/>
    </source>
</evidence>
<dbReference type="AlphaFoldDB" id="A0A672ZDM1"/>
<evidence type="ECO:0000259" key="3">
    <source>
        <dbReference type="PROSITE" id="PS50181"/>
    </source>
</evidence>
<dbReference type="CDD" id="cd22117">
    <property type="entry name" value="F-box_FBXL4"/>
    <property type="match status" value="1"/>
</dbReference>
<dbReference type="FunFam" id="3.80.10.10:FF:000152">
    <property type="entry name" value="F-box/LRR-repeat protein 4 isoform X1"/>
    <property type="match status" value="1"/>
</dbReference>
<dbReference type="Gene3D" id="1.20.1280.50">
    <property type="match status" value="1"/>
</dbReference>
<dbReference type="PANTHER" id="PTHR13318:SF152">
    <property type="entry name" value="F-BOX_LRR-REPEAT PROTEIN 4"/>
    <property type="match status" value="1"/>
</dbReference>
<protein>
    <submittedName>
        <fullName evidence="4">F-box and leucine-rich repeat protein 4</fullName>
    </submittedName>
</protein>
<dbReference type="FunFam" id="1.20.1280.50:FF:000050">
    <property type="entry name" value="F-box and leucine-rich repeat protein 4"/>
    <property type="match status" value="1"/>
</dbReference>
<keyword evidence="5" id="KW-1185">Reference proteome</keyword>
<reference evidence="4" key="1">
    <citation type="submission" date="2019-06" db="EMBL/GenBank/DDBJ databases">
        <authorList>
            <consortium name="Wellcome Sanger Institute Data Sharing"/>
        </authorList>
    </citation>
    <scope>NUCLEOTIDE SEQUENCE [LARGE SCALE GENOMIC DNA]</scope>
</reference>
<dbReference type="InterPro" id="IPR036047">
    <property type="entry name" value="F-box-like_dom_sf"/>
</dbReference>
<dbReference type="GO" id="GO:0019005">
    <property type="term" value="C:SCF ubiquitin ligase complex"/>
    <property type="evidence" value="ECO:0007669"/>
    <property type="project" value="TreeGrafter"/>
</dbReference>
<evidence type="ECO:0000313" key="5">
    <source>
        <dbReference type="Proteomes" id="UP000472271"/>
    </source>
</evidence>
<proteinExistence type="predicted"/>
<dbReference type="InterPro" id="IPR006553">
    <property type="entry name" value="Leu-rich_rpt_Cys-con_subtyp"/>
</dbReference>
<dbReference type="Ensembl" id="ENSSORT00005015937.1">
    <property type="protein sequence ID" value="ENSSORP00005015446.1"/>
    <property type="gene ID" value="ENSSORG00005007838.1"/>
</dbReference>
<dbReference type="InParanoid" id="A0A672ZDM1"/>